<sequence>MSGQEFLRYPDLALRSHGGAVVHANDESFAERENLIKPGPAGFDPAAFGHKGKVYDGWETRRRRTPGHDHAIVRLGVPGIVRGVVVDTAWFTGNYPPEVSVEATGLDGHPAPADLDAAEWTVLVPRSPVAGDTANAFAVNDGHRYTHLRLTMYPDGGIARFRVHGEAVADPRLLVTGGLDLAALENGGRVASCSNEFYSSPTNVIAPGLTRSMGEGWENARRRDDGNDHVEIALAASGEVRLLEIDTSYFLFNAPGAVRVSGCDTAAADPADPGSWFTVLDRTDVRPDTRHRFVVDRPRAATRLRLDVYPDGGIARFRAHGTLSAAGHTDLWLRWINTLPEPQAVAALSGLGATADQVKSLLAARPLDTPDALPAALAARARA</sequence>
<dbReference type="InterPro" id="IPR015908">
    <property type="entry name" value="Allantoicase_dom"/>
</dbReference>
<organism evidence="4 5">
    <name type="scientific">Nocardiopsis sediminis</name>
    <dbReference type="NCBI Taxonomy" id="1778267"/>
    <lineage>
        <taxon>Bacteria</taxon>
        <taxon>Bacillati</taxon>
        <taxon>Actinomycetota</taxon>
        <taxon>Actinomycetes</taxon>
        <taxon>Streptosporangiales</taxon>
        <taxon>Nocardiopsidaceae</taxon>
        <taxon>Nocardiopsis</taxon>
    </lineage>
</organism>
<evidence type="ECO:0000256" key="2">
    <source>
        <dbReference type="HAMAP-Rule" id="MF_00813"/>
    </source>
</evidence>
<gene>
    <name evidence="2 4" type="primary">alc</name>
    <name evidence="4" type="ORF">ACFOVU_06225</name>
</gene>
<dbReference type="PANTHER" id="PTHR12045:SF3">
    <property type="entry name" value="INACTIVE ALLANTOICASE-RELATED"/>
    <property type="match status" value="1"/>
</dbReference>
<comment type="similarity">
    <text evidence="1 2">Belongs to the allantoicase family.</text>
</comment>
<comment type="catalytic activity">
    <reaction evidence="2">
        <text>allantoate + H2O = (S)-ureidoglycolate + urea</text>
        <dbReference type="Rhea" id="RHEA:11016"/>
        <dbReference type="ChEBI" id="CHEBI:15377"/>
        <dbReference type="ChEBI" id="CHEBI:16199"/>
        <dbReference type="ChEBI" id="CHEBI:17536"/>
        <dbReference type="ChEBI" id="CHEBI:57296"/>
        <dbReference type="EC" id="3.5.3.4"/>
    </reaction>
</comment>
<dbReference type="Gene3D" id="2.60.120.260">
    <property type="entry name" value="Galactose-binding domain-like"/>
    <property type="match status" value="2"/>
</dbReference>
<comment type="caution">
    <text evidence="4">The sequence shown here is derived from an EMBL/GenBank/DDBJ whole genome shotgun (WGS) entry which is preliminary data.</text>
</comment>
<feature type="domain" description="Allantoicase" evidence="3">
    <location>
        <begin position="187"/>
        <end position="322"/>
    </location>
</feature>
<evidence type="ECO:0000313" key="5">
    <source>
        <dbReference type="Proteomes" id="UP001595847"/>
    </source>
</evidence>
<dbReference type="SUPFAM" id="SSF49785">
    <property type="entry name" value="Galactose-binding domain-like"/>
    <property type="match status" value="2"/>
</dbReference>
<dbReference type="Pfam" id="PF03561">
    <property type="entry name" value="Allantoicase"/>
    <property type="match status" value="2"/>
</dbReference>
<dbReference type="PIRSF" id="PIRSF016516">
    <property type="entry name" value="Allantoicase"/>
    <property type="match status" value="1"/>
</dbReference>
<dbReference type="PANTHER" id="PTHR12045">
    <property type="entry name" value="ALLANTOICASE"/>
    <property type="match status" value="1"/>
</dbReference>
<proteinExistence type="inferred from homology"/>
<dbReference type="HAMAP" id="MF_00813">
    <property type="entry name" value="Allantoicase"/>
    <property type="match status" value="1"/>
</dbReference>
<evidence type="ECO:0000313" key="4">
    <source>
        <dbReference type="EMBL" id="MFC3995501.1"/>
    </source>
</evidence>
<dbReference type="InterPro" id="IPR005164">
    <property type="entry name" value="Allantoicase"/>
</dbReference>
<dbReference type="GO" id="GO:0004037">
    <property type="term" value="F:allantoicase activity"/>
    <property type="evidence" value="ECO:0007669"/>
    <property type="project" value="UniProtKB-EC"/>
</dbReference>
<feature type="domain" description="Allantoicase" evidence="3">
    <location>
        <begin position="18"/>
        <end position="167"/>
    </location>
</feature>
<dbReference type="Proteomes" id="UP001595847">
    <property type="component" value="Unassembled WGS sequence"/>
</dbReference>
<comment type="pathway">
    <text evidence="2">Nitrogen metabolism; (S)-allantoin degradation; (S)-ureidoglycolate from allantoate (aminidohydrolase route): step 1/1.</text>
</comment>
<accession>A0ABV8FKS2</accession>
<dbReference type="EC" id="3.5.3.4" evidence="2"/>
<keyword evidence="2 4" id="KW-0378">Hydrolase</keyword>
<dbReference type="RefSeq" id="WP_378530668.1">
    <property type="nucleotide sequence ID" value="NZ_JBHSBH010000004.1"/>
</dbReference>
<keyword evidence="5" id="KW-1185">Reference proteome</keyword>
<dbReference type="EMBL" id="JBHSBH010000004">
    <property type="protein sequence ID" value="MFC3995501.1"/>
    <property type="molecule type" value="Genomic_DNA"/>
</dbReference>
<dbReference type="InterPro" id="IPR008979">
    <property type="entry name" value="Galactose-bd-like_sf"/>
</dbReference>
<keyword evidence="2" id="KW-0659">Purine metabolism</keyword>
<reference evidence="5" key="1">
    <citation type="journal article" date="2019" name="Int. J. Syst. Evol. Microbiol.">
        <title>The Global Catalogue of Microorganisms (GCM) 10K type strain sequencing project: providing services to taxonomists for standard genome sequencing and annotation.</title>
        <authorList>
            <consortium name="The Broad Institute Genomics Platform"/>
            <consortium name="The Broad Institute Genome Sequencing Center for Infectious Disease"/>
            <person name="Wu L."/>
            <person name="Ma J."/>
        </authorList>
    </citation>
    <scope>NUCLEOTIDE SEQUENCE [LARGE SCALE GENOMIC DNA]</scope>
    <source>
        <strain evidence="5">TBRC 1826</strain>
    </source>
</reference>
<evidence type="ECO:0000259" key="3">
    <source>
        <dbReference type="Pfam" id="PF03561"/>
    </source>
</evidence>
<name>A0ABV8FKS2_9ACTN</name>
<evidence type="ECO:0000256" key="1">
    <source>
        <dbReference type="ARBA" id="ARBA00009242"/>
    </source>
</evidence>
<dbReference type="NCBIfam" id="TIGR02961">
    <property type="entry name" value="allantoicase"/>
    <property type="match status" value="1"/>
</dbReference>
<protein>
    <recommendedName>
        <fullName evidence="2">Probable allantoicase</fullName>
        <ecNumber evidence="2">3.5.3.4</ecNumber>
    </recommendedName>
    <alternativeName>
        <fullName evidence="2">Allantoate amidinohydrolase</fullName>
    </alternativeName>
</protein>